<dbReference type="PROSITE" id="PS51144">
    <property type="entry name" value="ALPHA_CA_2"/>
    <property type="match status" value="1"/>
</dbReference>
<comment type="similarity">
    <text evidence="3 9">Belongs to the alpha-carbonic anhydrase family.</text>
</comment>
<dbReference type="SMART" id="SM01057">
    <property type="entry name" value="Carb_anhydrase"/>
    <property type="match status" value="1"/>
</dbReference>
<reference evidence="11 12" key="1">
    <citation type="submission" date="2016-07" db="EMBL/GenBank/DDBJ databases">
        <title>Pervasive Adenine N6-methylation of Active Genes in Fungi.</title>
        <authorList>
            <consortium name="DOE Joint Genome Institute"/>
            <person name="Mondo S.J."/>
            <person name="Dannebaum R.O."/>
            <person name="Kuo R.C."/>
            <person name="Labutti K."/>
            <person name="Haridas S."/>
            <person name="Kuo A."/>
            <person name="Salamov A."/>
            <person name="Ahrendt S.R."/>
            <person name="Lipzen A."/>
            <person name="Sullivan W."/>
            <person name="Andreopoulos W.B."/>
            <person name="Clum A."/>
            <person name="Lindquist E."/>
            <person name="Daum C."/>
            <person name="Ramamoorthy G.K."/>
            <person name="Gryganskyi A."/>
            <person name="Culley D."/>
            <person name="Magnuson J.K."/>
            <person name="James T.Y."/>
            <person name="O'Malley M.A."/>
            <person name="Stajich J.E."/>
            <person name="Spatafora J.W."/>
            <person name="Visel A."/>
            <person name="Grigoriev I.V."/>
        </authorList>
    </citation>
    <scope>NUCLEOTIDE SEQUENCE [LARGE SCALE GENOMIC DNA]</scope>
    <source>
        <strain evidence="11 12">CBS 115471</strain>
    </source>
</reference>
<protein>
    <recommendedName>
        <fullName evidence="4 9">Carbonic anhydrase</fullName>
        <ecNumber evidence="4 9">4.2.1.1</ecNumber>
    </recommendedName>
</protein>
<evidence type="ECO:0000256" key="4">
    <source>
        <dbReference type="ARBA" id="ARBA00012925"/>
    </source>
</evidence>
<comment type="catalytic activity">
    <reaction evidence="8 9">
        <text>hydrogencarbonate + H(+) = CO2 + H2O</text>
        <dbReference type="Rhea" id="RHEA:10748"/>
        <dbReference type="ChEBI" id="CHEBI:15377"/>
        <dbReference type="ChEBI" id="CHEBI:15378"/>
        <dbReference type="ChEBI" id="CHEBI:16526"/>
        <dbReference type="ChEBI" id="CHEBI:17544"/>
        <dbReference type="EC" id="4.2.1.1"/>
    </reaction>
</comment>
<evidence type="ECO:0000256" key="3">
    <source>
        <dbReference type="ARBA" id="ARBA00010718"/>
    </source>
</evidence>
<keyword evidence="7 9" id="KW-0456">Lyase</keyword>
<dbReference type="GO" id="GO:0004089">
    <property type="term" value="F:carbonate dehydratase activity"/>
    <property type="evidence" value="ECO:0007669"/>
    <property type="project" value="UniProtKB-UniRule"/>
</dbReference>
<dbReference type="AlphaFoldDB" id="A0A1Y2ABM6"/>
<evidence type="ECO:0000256" key="9">
    <source>
        <dbReference type="RuleBase" id="RU367011"/>
    </source>
</evidence>
<keyword evidence="6 9" id="KW-0862">Zinc</keyword>
<dbReference type="SUPFAM" id="SSF51069">
    <property type="entry name" value="Carbonic anhydrase"/>
    <property type="match status" value="1"/>
</dbReference>
<comment type="function">
    <text evidence="2 9">Reversible hydration of carbon dioxide.</text>
</comment>
<dbReference type="InterPro" id="IPR041891">
    <property type="entry name" value="Alpha_CA_prokaryot-like"/>
</dbReference>
<dbReference type="Proteomes" id="UP000193144">
    <property type="component" value="Unassembled WGS sequence"/>
</dbReference>
<comment type="caution">
    <text evidence="11">The sequence shown here is derived from an EMBL/GenBank/DDBJ whole genome shotgun (WGS) entry which is preliminary data.</text>
</comment>
<proteinExistence type="inferred from homology"/>
<evidence type="ECO:0000256" key="5">
    <source>
        <dbReference type="ARBA" id="ARBA00022723"/>
    </source>
</evidence>
<dbReference type="PROSITE" id="PS00162">
    <property type="entry name" value="ALPHA_CA_1"/>
    <property type="match status" value="1"/>
</dbReference>
<dbReference type="InterPro" id="IPR036398">
    <property type="entry name" value="CA_dom_sf"/>
</dbReference>
<dbReference type="OrthoDB" id="429145at2759"/>
<organism evidence="11 12">
    <name type="scientific">Clohesyomyces aquaticus</name>
    <dbReference type="NCBI Taxonomy" id="1231657"/>
    <lineage>
        <taxon>Eukaryota</taxon>
        <taxon>Fungi</taxon>
        <taxon>Dikarya</taxon>
        <taxon>Ascomycota</taxon>
        <taxon>Pezizomycotina</taxon>
        <taxon>Dothideomycetes</taxon>
        <taxon>Pleosporomycetidae</taxon>
        <taxon>Pleosporales</taxon>
        <taxon>Lindgomycetaceae</taxon>
        <taxon>Clohesyomyces</taxon>
    </lineage>
</organism>
<evidence type="ECO:0000256" key="6">
    <source>
        <dbReference type="ARBA" id="ARBA00022833"/>
    </source>
</evidence>
<evidence type="ECO:0000256" key="8">
    <source>
        <dbReference type="ARBA" id="ARBA00048348"/>
    </source>
</evidence>
<dbReference type="EMBL" id="MCFA01000001">
    <property type="protein sequence ID" value="ORY19697.1"/>
    <property type="molecule type" value="Genomic_DNA"/>
</dbReference>
<evidence type="ECO:0000313" key="11">
    <source>
        <dbReference type="EMBL" id="ORY19697.1"/>
    </source>
</evidence>
<dbReference type="CDD" id="cd03124">
    <property type="entry name" value="alpha_CA_prokaryotic_like"/>
    <property type="match status" value="1"/>
</dbReference>
<dbReference type="GO" id="GO:0008270">
    <property type="term" value="F:zinc ion binding"/>
    <property type="evidence" value="ECO:0007669"/>
    <property type="project" value="UniProtKB-UniRule"/>
</dbReference>
<gene>
    <name evidence="11" type="ORF">BCR34DRAFT_701</name>
</gene>
<dbReference type="PANTHER" id="PTHR18952">
    <property type="entry name" value="CARBONIC ANHYDRASE"/>
    <property type="match status" value="1"/>
</dbReference>
<evidence type="ECO:0000256" key="7">
    <source>
        <dbReference type="ARBA" id="ARBA00023239"/>
    </source>
</evidence>
<evidence type="ECO:0000313" key="12">
    <source>
        <dbReference type="Proteomes" id="UP000193144"/>
    </source>
</evidence>
<comment type="cofactor">
    <cofactor evidence="1 9">
        <name>Zn(2+)</name>
        <dbReference type="ChEBI" id="CHEBI:29105"/>
    </cofactor>
</comment>
<accession>A0A1Y2ABM6</accession>
<evidence type="ECO:0000256" key="2">
    <source>
        <dbReference type="ARBA" id="ARBA00002904"/>
    </source>
</evidence>
<dbReference type="InterPro" id="IPR001148">
    <property type="entry name" value="CA_dom"/>
</dbReference>
<dbReference type="InterPro" id="IPR023561">
    <property type="entry name" value="Carbonic_anhydrase_a-class"/>
</dbReference>
<dbReference type="Gene3D" id="3.10.200.10">
    <property type="entry name" value="Alpha carbonic anhydrase"/>
    <property type="match status" value="1"/>
</dbReference>
<name>A0A1Y2ABM6_9PLEO</name>
<dbReference type="InterPro" id="IPR018338">
    <property type="entry name" value="Carbonic_anhydrase_a-class_CS"/>
</dbReference>
<keyword evidence="12" id="KW-1185">Reference proteome</keyword>
<evidence type="ECO:0000256" key="1">
    <source>
        <dbReference type="ARBA" id="ARBA00001947"/>
    </source>
</evidence>
<feature type="domain" description="Alpha-carbonic anhydrase" evidence="10">
    <location>
        <begin position="34"/>
        <end position="275"/>
    </location>
</feature>
<dbReference type="EC" id="4.2.1.1" evidence="4 9"/>
<keyword evidence="5 9" id="KW-0479">Metal-binding</keyword>
<dbReference type="Pfam" id="PF00194">
    <property type="entry name" value="Carb_anhydrase"/>
    <property type="match status" value="1"/>
</dbReference>
<evidence type="ECO:0000259" key="10">
    <source>
        <dbReference type="PROSITE" id="PS51144"/>
    </source>
</evidence>
<dbReference type="STRING" id="1231657.A0A1Y2ABM6"/>
<dbReference type="PANTHER" id="PTHR18952:SF265">
    <property type="entry name" value="CARBONIC ANHYDRASE"/>
    <property type="match status" value="1"/>
</dbReference>
<sequence>MLFKYLALASTASATCLHGLTKFKRAEGEEVKVGTFGYTATNGPLNWASLDPANEACKTGKQQSPINIDDSIALATEAPILDIPEQKVEFENLGTTVEVIVNGTTKFAGTDFRLKQFHVHTPSEHRIGEEYFPLEVHMVHEGVSNPNSLAVISVLFQMSTGTPSPLIKGLLPHVAAIATPGTKTEIESLDFAELINHVQTTPLFQYTGSLTTPPCAEGLTFLVTKEPLNLDVETYNALKGVVKFNSRYTQNVLGEENMIAIAEKSGTEQAVMPKEKVGEKNATTTATPTETVAAGAEAKGPFTKGQTLVITEIQGTPTSMVGVVVKRDWKA</sequence>